<dbReference type="RefSeq" id="WP_119049047.1">
    <property type="nucleotide sequence ID" value="NZ_CP032157.1"/>
</dbReference>
<evidence type="ECO:0000256" key="8">
    <source>
        <dbReference type="PROSITE-ProRule" id="PRU01360"/>
    </source>
</evidence>
<accession>A0A3B7MIZ9</accession>
<evidence type="ECO:0000256" key="9">
    <source>
        <dbReference type="SAM" id="MobiDB-lite"/>
    </source>
</evidence>
<comment type="subcellular location">
    <subcellularLocation>
        <location evidence="1 8">Cell outer membrane</location>
        <topology evidence="1 8">Multi-pass membrane protein</topology>
    </subcellularLocation>
</comment>
<dbReference type="GO" id="GO:0015344">
    <property type="term" value="F:siderophore uptake transmembrane transporter activity"/>
    <property type="evidence" value="ECO:0007669"/>
    <property type="project" value="TreeGrafter"/>
</dbReference>
<proteinExistence type="inferred from homology"/>
<keyword evidence="5 10" id="KW-0732">Signal</keyword>
<evidence type="ECO:0000256" key="2">
    <source>
        <dbReference type="ARBA" id="ARBA00022448"/>
    </source>
</evidence>
<dbReference type="SUPFAM" id="SSF49464">
    <property type="entry name" value="Carboxypeptidase regulatory domain-like"/>
    <property type="match status" value="1"/>
</dbReference>
<evidence type="ECO:0000313" key="12">
    <source>
        <dbReference type="EMBL" id="AXY73209.1"/>
    </source>
</evidence>
<keyword evidence="4 8" id="KW-0812">Transmembrane</keyword>
<keyword evidence="3 8" id="KW-1134">Transmembrane beta strand</keyword>
<keyword evidence="6 8" id="KW-0472">Membrane</keyword>
<dbReference type="InterPro" id="IPR039426">
    <property type="entry name" value="TonB-dep_rcpt-like"/>
</dbReference>
<name>A0A3B7MIZ9_9BACT</name>
<dbReference type="Gene3D" id="2.60.40.1120">
    <property type="entry name" value="Carboxypeptidase-like, regulatory domain"/>
    <property type="match status" value="1"/>
</dbReference>
<dbReference type="Gene3D" id="2.170.130.10">
    <property type="entry name" value="TonB-dependent receptor, plug domain"/>
    <property type="match status" value="1"/>
</dbReference>
<comment type="similarity">
    <text evidence="8">Belongs to the TonB-dependent receptor family.</text>
</comment>
<dbReference type="EMBL" id="CP032157">
    <property type="protein sequence ID" value="AXY73209.1"/>
    <property type="molecule type" value="Genomic_DNA"/>
</dbReference>
<feature type="chain" id="PRO_5017588083" evidence="10">
    <location>
        <begin position="20"/>
        <end position="1038"/>
    </location>
</feature>
<dbReference type="InterPro" id="IPR037066">
    <property type="entry name" value="Plug_dom_sf"/>
</dbReference>
<gene>
    <name evidence="12" type="ORF">D3H65_04125</name>
</gene>
<dbReference type="KEGG" id="pseg:D3H65_04125"/>
<reference evidence="12 13" key="1">
    <citation type="submission" date="2018-09" db="EMBL/GenBank/DDBJ databases">
        <title>Genome sequencing of strain 6GH32-13.</title>
        <authorList>
            <person name="Weon H.-Y."/>
            <person name="Heo J."/>
            <person name="Kwon S.-W."/>
        </authorList>
    </citation>
    <scope>NUCLEOTIDE SEQUENCE [LARGE SCALE GENOMIC DNA]</scope>
    <source>
        <strain evidence="12 13">5GH32-13</strain>
    </source>
</reference>
<dbReference type="InterPro" id="IPR036942">
    <property type="entry name" value="Beta-barrel_TonB_sf"/>
</dbReference>
<dbReference type="PANTHER" id="PTHR30069">
    <property type="entry name" value="TONB-DEPENDENT OUTER MEMBRANE RECEPTOR"/>
    <property type="match status" value="1"/>
</dbReference>
<protein>
    <submittedName>
        <fullName evidence="12">SusC/RagA family TonB-linked outer membrane protein</fullName>
    </submittedName>
</protein>
<evidence type="ECO:0000256" key="5">
    <source>
        <dbReference type="ARBA" id="ARBA00022729"/>
    </source>
</evidence>
<dbReference type="OrthoDB" id="9768177at2"/>
<evidence type="ECO:0000313" key="13">
    <source>
        <dbReference type="Proteomes" id="UP000263900"/>
    </source>
</evidence>
<evidence type="ECO:0000256" key="3">
    <source>
        <dbReference type="ARBA" id="ARBA00022452"/>
    </source>
</evidence>
<dbReference type="Proteomes" id="UP000263900">
    <property type="component" value="Chromosome"/>
</dbReference>
<evidence type="ECO:0000259" key="11">
    <source>
        <dbReference type="Pfam" id="PF07715"/>
    </source>
</evidence>
<dbReference type="InterPro" id="IPR012910">
    <property type="entry name" value="Plug_dom"/>
</dbReference>
<keyword evidence="2 8" id="KW-0813">Transport</keyword>
<dbReference type="InterPro" id="IPR023997">
    <property type="entry name" value="TonB-dep_OMP_SusC/RagA_CS"/>
</dbReference>
<dbReference type="SUPFAM" id="SSF56935">
    <property type="entry name" value="Porins"/>
    <property type="match status" value="1"/>
</dbReference>
<keyword evidence="7 8" id="KW-0998">Cell outer membrane</keyword>
<feature type="domain" description="TonB-dependent receptor plug" evidence="11">
    <location>
        <begin position="115"/>
        <end position="239"/>
    </location>
</feature>
<dbReference type="InterPro" id="IPR008969">
    <property type="entry name" value="CarboxyPept-like_regulatory"/>
</dbReference>
<dbReference type="GO" id="GO:0009279">
    <property type="term" value="C:cell outer membrane"/>
    <property type="evidence" value="ECO:0007669"/>
    <property type="project" value="UniProtKB-SubCell"/>
</dbReference>
<feature type="signal peptide" evidence="10">
    <location>
        <begin position="1"/>
        <end position="19"/>
    </location>
</feature>
<dbReference type="AlphaFoldDB" id="A0A3B7MIZ9"/>
<dbReference type="Gene3D" id="2.40.170.20">
    <property type="entry name" value="TonB-dependent receptor, beta-barrel domain"/>
    <property type="match status" value="1"/>
</dbReference>
<dbReference type="NCBIfam" id="TIGR04056">
    <property type="entry name" value="OMP_RagA_SusC"/>
    <property type="match status" value="1"/>
</dbReference>
<evidence type="ECO:0000256" key="6">
    <source>
        <dbReference type="ARBA" id="ARBA00023136"/>
    </source>
</evidence>
<evidence type="ECO:0000256" key="10">
    <source>
        <dbReference type="SAM" id="SignalP"/>
    </source>
</evidence>
<dbReference type="Pfam" id="PF13715">
    <property type="entry name" value="CarbopepD_reg_2"/>
    <property type="match status" value="1"/>
</dbReference>
<dbReference type="PROSITE" id="PS52016">
    <property type="entry name" value="TONB_DEPENDENT_REC_3"/>
    <property type="match status" value="1"/>
</dbReference>
<evidence type="ECO:0000256" key="1">
    <source>
        <dbReference type="ARBA" id="ARBA00004571"/>
    </source>
</evidence>
<evidence type="ECO:0000256" key="7">
    <source>
        <dbReference type="ARBA" id="ARBA00023237"/>
    </source>
</evidence>
<dbReference type="GO" id="GO:0044718">
    <property type="term" value="P:siderophore transmembrane transport"/>
    <property type="evidence" value="ECO:0007669"/>
    <property type="project" value="TreeGrafter"/>
</dbReference>
<evidence type="ECO:0000256" key="4">
    <source>
        <dbReference type="ARBA" id="ARBA00022692"/>
    </source>
</evidence>
<dbReference type="InterPro" id="IPR023996">
    <property type="entry name" value="TonB-dep_OMP_SusC/RagA"/>
</dbReference>
<organism evidence="12 13">
    <name type="scientific">Paraflavitalea soli</name>
    <dbReference type="NCBI Taxonomy" id="2315862"/>
    <lineage>
        <taxon>Bacteria</taxon>
        <taxon>Pseudomonadati</taxon>
        <taxon>Bacteroidota</taxon>
        <taxon>Chitinophagia</taxon>
        <taxon>Chitinophagales</taxon>
        <taxon>Chitinophagaceae</taxon>
        <taxon>Paraflavitalea</taxon>
    </lineage>
</organism>
<keyword evidence="13" id="KW-1185">Reference proteome</keyword>
<feature type="region of interest" description="Disordered" evidence="9">
    <location>
        <begin position="277"/>
        <end position="296"/>
    </location>
</feature>
<sequence>MKQSLLGFLLLFIASQAFSQGRTVTGTVTDSLGKSIASASIKGNKSGLGTTTSDNGKFSLVVMDKDDALEISSTGYSRQTVKLGDNLSSLTIVLKADAQNLETVVVTALGITRKARSVTYSTQTIGADELSTVKSTNVLNSLNGKIAGVQVNRTSSGAGGSVRIVLRGDKSTRNSQPLYVIDGLPIVNQTGGPDAGLYNGAPDGGDILSTMNPDDIESLNVLKGASASALYGSQGSNGVILITTKKGKAGTARLDFSSSITADRVSVLPKLQYDYKQSTAPDATSPGSEDSWGAKGAANTSGDYVKDFFQTGLTFINSIGLTTGNEKSSNYLSYSNTDNKGILPTSTLKQHTITFRQTTRLLQDKLVLDGTFTGSIQNAHNRSTPGIYYNPLTGLYLFPRGLDFNSFKNYEYFSPTRYLNAQNWWNINYDKDQANGGGWGGQDYQQNPYWVMNRNTVDNKNQNVYASLSAKYLLNSWLTVQLRGNINNFINQYERHIYATTQGTLSRFNGNLLTTRTNTTNLYGDVLLSGDRQLNQDFGLNFTLGTAIQDQKGTMLTVNGTPTVPNVFLESALERATIDVRNYNTDNGTPVRRRINSVFGSVQLNYQNKLFLDFSDRNDWSSALAYTPSETKGYNYFSLGVSGVLSDLLTLPAAVNYAKLRVSYAQVGNDVNPFATYPLYTFNQGGIANPPNSYPITDVPGLELKPEKSKAFEIGTQWNFLQNRLSLDLTWYKSNTYNQYFSGINLQRYNTKTDFNAGNIQNTGIEASVSYKVFNSKKFTWNTTINFSHNKNKIVELFDPNIVTNVTKDAIYTLGASGSYTALRLDGSFGDMYGRTFKTDAQGRTIVNATTHLPIFVDSIFANPNPKAIVGWNNNFSIGRFNVNLLIDGKFGGKVLSITQGYLDQMGVSERTADARNNGNTVTINNAVDEAGHAWSGTVDAQTYYKYVGGKTPAGAAYTYSATAVRLREIAITYQIPVNGKVIKDLRVAAIGNNLFFFKKDAPFDPEQVAGVNAGGTGIDAFGLPAYRSYGVSLKCTF</sequence>
<dbReference type="PANTHER" id="PTHR30069:SF29">
    <property type="entry name" value="HEMOGLOBIN AND HEMOGLOBIN-HAPTOGLOBIN-BINDING PROTEIN 1-RELATED"/>
    <property type="match status" value="1"/>
</dbReference>
<dbReference type="Pfam" id="PF07715">
    <property type="entry name" value="Plug"/>
    <property type="match status" value="1"/>
</dbReference>
<feature type="compositionally biased region" description="Polar residues" evidence="9">
    <location>
        <begin position="277"/>
        <end position="288"/>
    </location>
</feature>
<dbReference type="NCBIfam" id="TIGR04057">
    <property type="entry name" value="SusC_RagA_signa"/>
    <property type="match status" value="1"/>
</dbReference>